<accession>A0A550CP73</accession>
<reference evidence="2 3" key="1">
    <citation type="journal article" date="2019" name="New Phytol.">
        <title>Comparative genomics reveals unique wood-decay strategies and fruiting body development in the Schizophyllaceae.</title>
        <authorList>
            <person name="Almasi E."/>
            <person name="Sahu N."/>
            <person name="Krizsan K."/>
            <person name="Balint B."/>
            <person name="Kovacs G.M."/>
            <person name="Kiss B."/>
            <person name="Cseklye J."/>
            <person name="Drula E."/>
            <person name="Henrissat B."/>
            <person name="Nagy I."/>
            <person name="Chovatia M."/>
            <person name="Adam C."/>
            <person name="LaButti K."/>
            <person name="Lipzen A."/>
            <person name="Riley R."/>
            <person name="Grigoriev I.V."/>
            <person name="Nagy L.G."/>
        </authorList>
    </citation>
    <scope>NUCLEOTIDE SEQUENCE [LARGE SCALE GENOMIC DNA]</scope>
    <source>
        <strain evidence="2 3">NL-1724</strain>
    </source>
</reference>
<protein>
    <submittedName>
        <fullName evidence="2">Uncharacterized protein</fullName>
    </submittedName>
</protein>
<proteinExistence type="predicted"/>
<evidence type="ECO:0000256" key="1">
    <source>
        <dbReference type="SAM" id="MobiDB-lite"/>
    </source>
</evidence>
<gene>
    <name evidence="2" type="ORF">BD626DRAFT_396969</name>
</gene>
<sequence>MSLRLPLDGDDRPSLLPHELGKHPSTSLLTRLKNIFQPKQHTLFTNAAATGKTRLLFEGLSTRWGLYITCSINDTRLGSADMDTEICTSEFFRQQRHTSDSGTSHAEIAARNVQVARQLSERILLARLTAFNLYLDSIPDLRDEQCRQRWLLLQLLPQVPMGHDIFFALRRSLRLPRISSEYVRHQIADTLLKIRSKLGRDEPIFCVLDDAQLASRHYAGEFGQSSALREIARVWEEFEGLTVVLAGTPFNMVPFGLPDAEKYQLCTDTGSFDDYDAHATYVRRYLPPDVVASESGDKLVHRICLWLRGRYGITSMFIDCMLATRFLSPHTLLSAYLAKYARVEPEDRPVQMNNITRHDYGRLIYGLGRYDAHAKLVQDHQAWVTMQMVVQRMVTLRHESVKITQDCFRLVTLGFAIFSNTDGTEVTVDEPIHVFSAVDALFRQSQPALGLLCTQAVSRLETWPTSSFFHLALVPLMMVAMKSSPRLCDLFMFAEPRPPWATQTFRLVCMTRESDAKRVVSHATPYVTSFPARGFHDSWATESPEWLNHTVSEPFCVASGFSNAELLWTVQLEDSTLVHVAFKAMLKNEHVDVSNEQVEEIIARLAPERIFQAGAQSQFFDLPTPVTDANSPPIIRVFATYPAVTDVSVLRRDASPQPRAALNWNVVEGMSSDDLPVQSIIQRVFCASIIPRRRRLVGDASSLGNRHSTPSPLPEVTPLGARTVAREARKESIDTAVVLSRLLAIFFQDRLQPLDLDYISESVCRSLLHEQHDVRLLLETAIEKQDYEPLWACESLQFRNVDLRSRRPQSIGDHDIDYHISKFVATYRNIFSKYAQDDEEYPYWVPDDSLHTDDDQVPPSYREFLLSLRLPQDGNGSPSLLLHDLGKLAPISLPSRLQNIFRPRQHTLLMNATGTGKTRLLFEGLSKHWGLYFTCSINDTRLGSLDMDTELCTSHFSQQHASKSHTETSALNVEVTRQLSERVLLVRLTAFNLYLDILPNVCDEHHRRRWLILQLSPEFTVNDDIFFTLRGSLKTCHISPEYVRQQIADTLLKIRSKLGRDEPIFCVLDDAQLASRHYAGAFGKTSALREMARVWEGFEGLTLIMAGTPYNTIPFDLSKSRQYRLCTDTGSFGDLDDHAAYVRRYVPPSLANSDSGEKLVKRVCLWLRGRYCITSTFINCMLATRFSSPHTLLNAYIAKYARFEPADGPVRMSRIRRHYHDNVIYSLGLYDAYAKLLQVTDNQAWVTMQMVIQRMTTLRQESVKISDDCFRLVTLGFAIFSDADGTEVTIDEPLHVFSALDALFRPRVTASSLFCTRAVSNLEASPAHPFLHLALIPLILLAMKSSPRLCDLFMFAEPRPAWAMQTCRLVYMTRGSDAKPTALPQATAYDTSFPKGGWQDSWATESPEWLNHTVSEPFCVASKFSHADLLWTIQLEDSTLVHVAFSAMFKNKHVDVSDEDVEDKLAQLVPERIFEVPTPPAAGAQSQFFALPTPVADAGSPPVIRVFATYPNVTDVNVLRRDASPQPRAALNMEVLEGLANDDLPFRSIIQRVFWASIIPRKRRLVGDGPGLRVAAEE</sequence>
<feature type="region of interest" description="Disordered" evidence="1">
    <location>
        <begin position="1"/>
        <end position="22"/>
    </location>
</feature>
<comment type="caution">
    <text evidence="2">The sequence shown here is derived from an EMBL/GenBank/DDBJ whole genome shotgun (WGS) entry which is preliminary data.</text>
</comment>
<organism evidence="2 3">
    <name type="scientific">Schizophyllum amplum</name>
    <dbReference type="NCBI Taxonomy" id="97359"/>
    <lineage>
        <taxon>Eukaryota</taxon>
        <taxon>Fungi</taxon>
        <taxon>Dikarya</taxon>
        <taxon>Basidiomycota</taxon>
        <taxon>Agaricomycotina</taxon>
        <taxon>Agaricomycetes</taxon>
        <taxon>Agaricomycetidae</taxon>
        <taxon>Agaricales</taxon>
        <taxon>Schizophyllaceae</taxon>
        <taxon>Schizophyllum</taxon>
    </lineage>
</organism>
<evidence type="ECO:0000313" key="2">
    <source>
        <dbReference type="EMBL" id="TRM66606.1"/>
    </source>
</evidence>
<evidence type="ECO:0000313" key="3">
    <source>
        <dbReference type="Proteomes" id="UP000320762"/>
    </source>
</evidence>
<dbReference type="Proteomes" id="UP000320762">
    <property type="component" value="Unassembled WGS sequence"/>
</dbReference>
<keyword evidence="3" id="KW-1185">Reference proteome</keyword>
<name>A0A550CP73_9AGAR</name>
<dbReference type="EMBL" id="VDMD01000003">
    <property type="protein sequence ID" value="TRM66606.1"/>
    <property type="molecule type" value="Genomic_DNA"/>
</dbReference>
<dbReference type="OrthoDB" id="2393824at2759"/>